<dbReference type="InterPro" id="IPR020841">
    <property type="entry name" value="PKS_Beta-ketoAc_synthase_dom"/>
</dbReference>
<dbReference type="EMBL" id="SSXH01000217">
    <property type="protein sequence ID" value="THJ74570.1"/>
    <property type="molecule type" value="Genomic_DNA"/>
</dbReference>
<dbReference type="PANTHER" id="PTHR43775:SF51">
    <property type="entry name" value="INACTIVE PHENOLPHTHIOCEROL SYNTHESIS POLYKETIDE SYNTHASE TYPE I PKS1-RELATED"/>
    <property type="match status" value="1"/>
</dbReference>
<dbReference type="CDD" id="cd00833">
    <property type="entry name" value="PKS"/>
    <property type="match status" value="1"/>
</dbReference>
<feature type="non-terminal residue" evidence="3">
    <location>
        <position position="552"/>
    </location>
</feature>
<sequence>MSRTDSPPQPPIAIVGVGAIMPGSTDAAGFWNSIVRGEDLITEVPRSHWLVEDYYDPDPAAIDKTYVRRGSFLPTIDFDPAEFGIPPSTVPATDTAQLFALQVADQTLRDALGDEYDTADRGGIGCILGSGNLELLSEIDLRLGRPMWFKALRELGYSDTDARRTCDYVLKDYPQWQEATLPGGLGNIVAGRIANRLNLHAVNYTVDAACASSLAAVSAGVNELVLGRADMIISGGVDALNNPCTFVSFCKTPALSPTEDCRPFSAQADGTLLGEGVAMVALKRLDDARRDGNKIYAVIRGIGSSSDGRGAAIYAPAPGGQVRAVRAAYADAGYGPATVELVEAHGTGTVVGDRTEVTALTEVFGADERAGDRRCALGSVKSQIGHAKSAAGAAGLVKTVLALHHHTLPPTIKVTEPNADLALDSSPFYLNTVCRPWVRPADHPRRASVSSFGFGGINFHIALEEAPAHAGDGFAAPAPRLPRAAGSELILVGAESPEEIVAALRAIDTARPPVGIARTSRREFDPRRPVRLALVAGFAEQLGTRIDQAANL</sequence>
<comment type="caution">
    <text evidence="3">The sequence shown here is derived from an EMBL/GenBank/DDBJ whole genome shotgun (WGS) entry which is preliminary data.</text>
</comment>
<feature type="domain" description="Ketosynthase family 3 (KS3)" evidence="2">
    <location>
        <begin position="9"/>
        <end position="465"/>
    </location>
</feature>
<dbReference type="SMART" id="SM00825">
    <property type="entry name" value="PKS_KS"/>
    <property type="match status" value="1"/>
</dbReference>
<gene>
    <name evidence="3" type="ORF">E7Y31_10650</name>
</gene>
<proteinExistence type="predicted"/>
<accession>A0A4S5ERC2</accession>
<organism evidence="3 4">
    <name type="scientific">Candidatus Frankia alpina</name>
    <dbReference type="NCBI Taxonomy" id="2699483"/>
    <lineage>
        <taxon>Bacteria</taxon>
        <taxon>Bacillati</taxon>
        <taxon>Actinomycetota</taxon>
        <taxon>Actinomycetes</taxon>
        <taxon>Frankiales</taxon>
        <taxon>Frankiaceae</taxon>
        <taxon>Frankia</taxon>
    </lineage>
</organism>
<dbReference type="InterPro" id="IPR050091">
    <property type="entry name" value="PKS_NRPS_Biosynth_Enz"/>
</dbReference>
<evidence type="ECO:0000256" key="1">
    <source>
        <dbReference type="ARBA" id="ARBA00022679"/>
    </source>
</evidence>
<dbReference type="InterPro" id="IPR016039">
    <property type="entry name" value="Thiolase-like"/>
</dbReference>
<name>A0A4S5ERC2_9ACTN</name>
<keyword evidence="4" id="KW-1185">Reference proteome</keyword>
<dbReference type="AlphaFoldDB" id="A0A4S5ERC2"/>
<dbReference type="Pfam" id="PF00109">
    <property type="entry name" value="ketoacyl-synt"/>
    <property type="match status" value="1"/>
</dbReference>
<dbReference type="InterPro" id="IPR014031">
    <property type="entry name" value="Ketoacyl_synth_C"/>
</dbReference>
<keyword evidence="1" id="KW-0808">Transferase</keyword>
<dbReference type="PROSITE" id="PS52004">
    <property type="entry name" value="KS3_2"/>
    <property type="match status" value="1"/>
</dbReference>
<evidence type="ECO:0000259" key="2">
    <source>
        <dbReference type="PROSITE" id="PS52004"/>
    </source>
</evidence>
<dbReference type="SUPFAM" id="SSF53901">
    <property type="entry name" value="Thiolase-like"/>
    <property type="match status" value="1"/>
</dbReference>
<reference evidence="3 4" key="1">
    <citation type="submission" date="2019-04" db="EMBL/GenBank/DDBJ databases">
        <title>Draft genome sequences for three unisolated Alnus-infective Frankia Sp+ strains, AgTrS, AiOr and AvVan, the first sequenced Frankia strains able to sporulate in-planta.</title>
        <authorList>
            <person name="Bethencourt L."/>
            <person name="Vautrin F."/>
            <person name="Taib N."/>
            <person name="Dubost A."/>
            <person name="Castro-Garcia L."/>
            <person name="Imbaud O."/>
            <person name="Abrouk D."/>
            <person name="Fournier P."/>
            <person name="Briolay J."/>
            <person name="Nguyen A."/>
            <person name="Normand P."/>
            <person name="Fernandez M.P."/>
            <person name="Brochier-Armanet C."/>
            <person name="Herrera-Belaroussi A."/>
        </authorList>
    </citation>
    <scope>NUCLEOTIDE SEQUENCE [LARGE SCALE GENOMIC DNA]</scope>
    <source>
        <strain evidence="3 4">AvVan</strain>
    </source>
</reference>
<dbReference type="Gene3D" id="3.40.47.10">
    <property type="match status" value="1"/>
</dbReference>
<dbReference type="PANTHER" id="PTHR43775">
    <property type="entry name" value="FATTY ACID SYNTHASE"/>
    <property type="match status" value="1"/>
</dbReference>
<dbReference type="GO" id="GO:0004312">
    <property type="term" value="F:fatty acid synthase activity"/>
    <property type="evidence" value="ECO:0007669"/>
    <property type="project" value="TreeGrafter"/>
</dbReference>
<protein>
    <submittedName>
        <fullName evidence="3">Modular polyketide synthase</fullName>
    </submittedName>
</protein>
<dbReference type="Proteomes" id="UP000305282">
    <property type="component" value="Unassembled WGS sequence"/>
</dbReference>
<dbReference type="Pfam" id="PF02801">
    <property type="entry name" value="Ketoacyl-synt_C"/>
    <property type="match status" value="1"/>
</dbReference>
<evidence type="ECO:0000313" key="3">
    <source>
        <dbReference type="EMBL" id="THJ74570.1"/>
    </source>
</evidence>
<dbReference type="InterPro" id="IPR014030">
    <property type="entry name" value="Ketoacyl_synth_N"/>
</dbReference>
<dbReference type="GO" id="GO:0006633">
    <property type="term" value="P:fatty acid biosynthetic process"/>
    <property type="evidence" value="ECO:0007669"/>
    <property type="project" value="TreeGrafter"/>
</dbReference>
<dbReference type="RefSeq" id="WP_412842626.1">
    <property type="nucleotide sequence ID" value="NZ_SSXH01000217.1"/>
</dbReference>
<evidence type="ECO:0000313" key="4">
    <source>
        <dbReference type="Proteomes" id="UP000305282"/>
    </source>
</evidence>